<protein>
    <submittedName>
        <fullName evidence="3">S-layer homology domain-containing protein</fullName>
    </submittedName>
</protein>
<dbReference type="PANTHER" id="PTHR43308">
    <property type="entry name" value="OUTER MEMBRANE PROTEIN ALPHA-RELATED"/>
    <property type="match status" value="1"/>
</dbReference>
<keyword evidence="1" id="KW-0732">Signal</keyword>
<organism evidence="3 4">
    <name type="scientific">Chungangia koreensis</name>
    <dbReference type="NCBI Taxonomy" id="752657"/>
    <lineage>
        <taxon>Bacteria</taxon>
        <taxon>Bacillati</taxon>
        <taxon>Bacillota</taxon>
        <taxon>Bacilli</taxon>
        <taxon>Lactobacillales</taxon>
        <taxon>Chungangia</taxon>
    </lineage>
</organism>
<evidence type="ECO:0000259" key="2">
    <source>
        <dbReference type="PROSITE" id="PS51272"/>
    </source>
</evidence>
<dbReference type="InterPro" id="IPR001119">
    <property type="entry name" value="SLH_dom"/>
</dbReference>
<evidence type="ECO:0000313" key="4">
    <source>
        <dbReference type="Proteomes" id="UP001595817"/>
    </source>
</evidence>
<dbReference type="RefSeq" id="WP_378153313.1">
    <property type="nucleotide sequence ID" value="NZ_JBHSEC010000006.1"/>
</dbReference>
<feature type="domain" description="SLH" evidence="2">
    <location>
        <begin position="30"/>
        <end position="93"/>
    </location>
</feature>
<comment type="caution">
    <text evidence="3">The sequence shown here is derived from an EMBL/GenBank/DDBJ whole genome shotgun (WGS) entry which is preliminary data.</text>
</comment>
<evidence type="ECO:0000256" key="1">
    <source>
        <dbReference type="SAM" id="SignalP"/>
    </source>
</evidence>
<feature type="chain" id="PRO_5047421144" evidence="1">
    <location>
        <begin position="30"/>
        <end position="1141"/>
    </location>
</feature>
<accession>A0ABV8X4C4</accession>
<evidence type="ECO:0000313" key="3">
    <source>
        <dbReference type="EMBL" id="MFC4409979.1"/>
    </source>
</evidence>
<dbReference type="InterPro" id="IPR051465">
    <property type="entry name" value="Cell_Envelope_Struct_Comp"/>
</dbReference>
<feature type="signal peptide" evidence="1">
    <location>
        <begin position="1"/>
        <end position="29"/>
    </location>
</feature>
<feature type="domain" description="SLH" evidence="2">
    <location>
        <begin position="94"/>
        <end position="154"/>
    </location>
</feature>
<dbReference type="PROSITE" id="PS51272">
    <property type="entry name" value="SLH"/>
    <property type="match status" value="2"/>
</dbReference>
<keyword evidence="4" id="KW-1185">Reference proteome</keyword>
<gene>
    <name evidence="3" type="ORF">ACFOZY_05940</name>
</gene>
<dbReference type="EMBL" id="JBHSEC010000006">
    <property type="protein sequence ID" value="MFC4409979.1"/>
    <property type="molecule type" value="Genomic_DNA"/>
</dbReference>
<reference evidence="4" key="1">
    <citation type="journal article" date="2019" name="Int. J. Syst. Evol. Microbiol.">
        <title>The Global Catalogue of Microorganisms (GCM) 10K type strain sequencing project: providing services to taxonomists for standard genome sequencing and annotation.</title>
        <authorList>
            <consortium name="The Broad Institute Genomics Platform"/>
            <consortium name="The Broad Institute Genome Sequencing Center for Infectious Disease"/>
            <person name="Wu L."/>
            <person name="Ma J."/>
        </authorList>
    </citation>
    <scope>NUCLEOTIDE SEQUENCE [LARGE SCALE GENOMIC DNA]</scope>
    <source>
        <strain evidence="4">CCUG 59778</strain>
    </source>
</reference>
<proteinExistence type="predicted"/>
<dbReference type="Pfam" id="PF00395">
    <property type="entry name" value="SLH"/>
    <property type="match status" value="3"/>
</dbReference>
<dbReference type="Proteomes" id="UP001595817">
    <property type="component" value="Unassembled WGS sequence"/>
</dbReference>
<name>A0ABV8X4C4_9LACT</name>
<dbReference type="PANTHER" id="PTHR43308:SF5">
    <property type="entry name" value="S-LAYER PROTEIN _ PEPTIDOGLYCAN ENDO-BETA-N-ACETYLGLUCOSAMINIDASE"/>
    <property type="match status" value="1"/>
</dbReference>
<sequence length="1141" mass="126656">MVTKHKNWKLLTSAAVLTSAVVAPIAVTAAPTYFRDVPPSHVAYDSIMYLSGKGVINGYADGTFRPAAKVTRGQAAKILATSLQLDLNNVRNPYFRDVPTSHGFYKYIAALHQAGIIDGFSNGNFGVDDPLNRGQMAKILALAYGFDKQPLRSAKFTDVSRNAFYADYLQSLIDHRITFGVTTTRFAPGQLVDRGQMAMFVHRSELATNRNDTVNATISTFDGYSLTTDKGTYDIPSSLRPLFNWQNYNALRNAKISFDQERNTITSITQLELRNSGTASNPVTLYGGNTVLNGNLVIDAEYLNIKDLTVNKNLTFYYGTQSNFTGDTLNIKGTTSISDYNTVSNRTTNYTFNNSTLNTVQLSKANVNFTLSKQSFAQSITFKANAAVRTNDTSRLSEVSVEGTTTEASIYANVSKLSASTTRDVSINGSGTISNFYTLTNRLVTINTVGTVSTLDIPKDGYVQLGSQTYVSNVLLPWNVSIKNVIRNYDSAKYRIERINGSKNPDHTPPYTPPPVYPDINILSASMNTNGVISMGFDQQPTKFIMSSTAPMNSNDYVTNRNLELANLSIRNGSYTKGEAGTYSWNEGRNRYSTDNSIVSGSGDWKTVRFFEDSRFRETVFEFTYRVNNRGFDFFTDFTEDKTTFLNNTTFSVLGTRGSYDSIAGSKIKAPIVSGTVTNEEELLRALSAKLPEINIIRDITLTQKVTANYPNVKIYSTNGASIKVSDKLSYRANEAVITFTENARNAKWQNLKLVGHSNTRGHGVLVYTENMTFDNSEISNFEGFNILSENAASLSLNKVKLANSSNGGMQVYTTRNTTVNLTNVETADNQLGAIQFVANRGNSKITVNGSGNQHNDGYKGEIAPAFWVDGDVNFKLSDMYLYTKIQNKYYHIDNEPEFSYAFSEIKKENNNKPDLNIANNFTTNKPLHINDAVTINGNGKTITINSDKDPSKSVEGLWISSSVIIDNLNFTATDKMKDHLIEVNGKGASLALSNSTLKDSTLAAIYVGSTSNKETNEKLTLKGELAFTNNVLGGVGSVNRAEIDASKANIKYSPSKETDNKIYVEKNQIFKDKRKNPKDRKKNHNDDYIEVEPILWAESLDVEFKLPDKDKYDSYKIYRYKNRKYLTDNNSRATEIIYSK</sequence>